<accession>A0ABW3UFE0</accession>
<dbReference type="Proteomes" id="UP001597180">
    <property type="component" value="Unassembled WGS sequence"/>
</dbReference>
<dbReference type="InterPro" id="IPR036206">
    <property type="entry name" value="ThiamineP_synth_sf"/>
</dbReference>
<dbReference type="Gene3D" id="3.20.20.70">
    <property type="entry name" value="Aldolase class I"/>
    <property type="match status" value="1"/>
</dbReference>
<evidence type="ECO:0000313" key="5">
    <source>
        <dbReference type="Proteomes" id="UP001597180"/>
    </source>
</evidence>
<dbReference type="InterPro" id="IPR013785">
    <property type="entry name" value="Aldolase_TIM"/>
</dbReference>
<dbReference type="EMBL" id="JBHTLU010000007">
    <property type="protein sequence ID" value="MFD1218957.1"/>
    <property type="molecule type" value="Genomic_DNA"/>
</dbReference>
<dbReference type="Pfam" id="PF02581">
    <property type="entry name" value="TMP-TENI"/>
    <property type="match status" value="1"/>
</dbReference>
<dbReference type="PANTHER" id="PTHR20857:SF23">
    <property type="entry name" value="THIAMINE BIOSYNTHETIC BIFUNCTIONAL ENZYME"/>
    <property type="match status" value="1"/>
</dbReference>
<proteinExistence type="predicted"/>
<name>A0ABW3UFE0_9BACL</name>
<keyword evidence="5" id="KW-1185">Reference proteome</keyword>
<gene>
    <name evidence="4" type="ORF">ACFQ4B_02390</name>
</gene>
<dbReference type="PANTHER" id="PTHR20857">
    <property type="entry name" value="THIAMINE-PHOSPHATE PYROPHOSPHORYLASE"/>
    <property type="match status" value="1"/>
</dbReference>
<evidence type="ECO:0000256" key="2">
    <source>
        <dbReference type="ARBA" id="ARBA00022977"/>
    </source>
</evidence>
<dbReference type="InterPro" id="IPR022998">
    <property type="entry name" value="ThiamineP_synth_TenI"/>
</dbReference>
<dbReference type="RefSeq" id="WP_345591281.1">
    <property type="nucleotide sequence ID" value="NZ_BAABJG010000027.1"/>
</dbReference>
<protein>
    <submittedName>
        <fullName evidence="4">Thiamine phosphate synthase</fullName>
    </submittedName>
</protein>
<sequence length="212" mass="22895">MNKHALHVMTTGKQQLSEVADILRQCPTECIDVLHIREKTRGAREITEWYAQLQPLLKANTVFINDRLDAALAVQAPGVQLAYNSLSVSQSRHILPPAARIGCSVHSVQEAVDAAQQGADYVLFGHIYESNSKPGLAPRGIKALAEVVDACPVPVIAIGGIEPDLVEEVLSTGCAGIAVLSSVLLHPQPAGQIVRFREAIDRTHHIPRSGFH</sequence>
<organism evidence="4 5">
    <name type="scientific">Paenibacillus vulneris</name>
    <dbReference type="NCBI Taxonomy" id="1133364"/>
    <lineage>
        <taxon>Bacteria</taxon>
        <taxon>Bacillati</taxon>
        <taxon>Bacillota</taxon>
        <taxon>Bacilli</taxon>
        <taxon>Bacillales</taxon>
        <taxon>Paenibacillaceae</taxon>
        <taxon>Paenibacillus</taxon>
    </lineage>
</organism>
<evidence type="ECO:0000313" key="4">
    <source>
        <dbReference type="EMBL" id="MFD1218957.1"/>
    </source>
</evidence>
<evidence type="ECO:0000259" key="3">
    <source>
        <dbReference type="Pfam" id="PF02581"/>
    </source>
</evidence>
<reference evidence="5" key="1">
    <citation type="journal article" date="2019" name="Int. J. Syst. Evol. Microbiol.">
        <title>The Global Catalogue of Microorganisms (GCM) 10K type strain sequencing project: providing services to taxonomists for standard genome sequencing and annotation.</title>
        <authorList>
            <consortium name="The Broad Institute Genomics Platform"/>
            <consortium name="The Broad Institute Genome Sequencing Center for Infectious Disease"/>
            <person name="Wu L."/>
            <person name="Ma J."/>
        </authorList>
    </citation>
    <scope>NUCLEOTIDE SEQUENCE [LARGE SCALE GENOMIC DNA]</scope>
    <source>
        <strain evidence="5">CCUG 53270</strain>
    </source>
</reference>
<evidence type="ECO:0000256" key="1">
    <source>
        <dbReference type="ARBA" id="ARBA00004948"/>
    </source>
</evidence>
<keyword evidence="2" id="KW-0784">Thiamine biosynthesis</keyword>
<dbReference type="CDD" id="cd00564">
    <property type="entry name" value="TMP_TenI"/>
    <property type="match status" value="1"/>
</dbReference>
<dbReference type="SUPFAM" id="SSF51391">
    <property type="entry name" value="Thiamin phosphate synthase"/>
    <property type="match status" value="1"/>
</dbReference>
<comment type="caution">
    <text evidence="4">The sequence shown here is derived from an EMBL/GenBank/DDBJ whole genome shotgun (WGS) entry which is preliminary data.</text>
</comment>
<comment type="pathway">
    <text evidence="1">Cofactor biosynthesis; thiamine diphosphate biosynthesis.</text>
</comment>
<feature type="domain" description="Thiamine phosphate synthase/TenI" evidence="3">
    <location>
        <begin position="12"/>
        <end position="183"/>
    </location>
</feature>